<dbReference type="AlphaFoldDB" id="A0A0G1IRW3"/>
<evidence type="ECO:0000256" key="5">
    <source>
        <dbReference type="SAM" id="SignalP"/>
    </source>
</evidence>
<evidence type="ECO:0000259" key="6">
    <source>
        <dbReference type="PROSITE" id="PS51910"/>
    </source>
</evidence>
<dbReference type="PANTHER" id="PTHR46066:SF2">
    <property type="entry name" value="CHITINASE DOMAIN-CONTAINING PROTEIN 1"/>
    <property type="match status" value="1"/>
</dbReference>
<name>A0A0G1IRW3_9BACT</name>
<keyword evidence="1 3" id="KW-0378">Hydrolase</keyword>
<evidence type="ECO:0000313" key="7">
    <source>
        <dbReference type="EMBL" id="KKT62111.1"/>
    </source>
</evidence>
<reference evidence="7 8" key="1">
    <citation type="journal article" date="2015" name="Nature">
        <title>rRNA introns, odd ribosomes, and small enigmatic genomes across a large radiation of phyla.</title>
        <authorList>
            <person name="Brown C.T."/>
            <person name="Hug L.A."/>
            <person name="Thomas B.C."/>
            <person name="Sharon I."/>
            <person name="Castelle C.J."/>
            <person name="Singh A."/>
            <person name="Wilkins M.J."/>
            <person name="Williams K.H."/>
            <person name="Banfield J.F."/>
        </authorList>
    </citation>
    <scope>NUCLEOTIDE SEQUENCE [LARGE SCALE GENOMIC DNA]</scope>
</reference>
<dbReference type="InterPro" id="IPR001223">
    <property type="entry name" value="Glyco_hydro18_cat"/>
</dbReference>
<dbReference type="GO" id="GO:0005975">
    <property type="term" value="P:carbohydrate metabolic process"/>
    <property type="evidence" value="ECO:0007669"/>
    <property type="project" value="InterPro"/>
</dbReference>
<comment type="caution">
    <text evidence="7">The sequence shown here is derived from an EMBL/GenBank/DDBJ whole genome shotgun (WGS) entry which is preliminary data.</text>
</comment>
<keyword evidence="2 3" id="KW-0326">Glycosidase</keyword>
<organism evidence="7 8">
    <name type="scientific">Candidatus Giovannonibacteria bacterium GW2011_GWA2_44_26</name>
    <dbReference type="NCBI Taxonomy" id="1618648"/>
    <lineage>
        <taxon>Bacteria</taxon>
        <taxon>Candidatus Giovannoniibacteriota</taxon>
    </lineage>
</organism>
<evidence type="ECO:0000256" key="2">
    <source>
        <dbReference type="ARBA" id="ARBA00023295"/>
    </source>
</evidence>
<protein>
    <submittedName>
        <fullName evidence="7">Copper amine oxidase-like protein domain-containing protein</fullName>
    </submittedName>
</protein>
<dbReference type="Gene3D" id="3.20.20.80">
    <property type="entry name" value="Glycosidases"/>
    <property type="match status" value="1"/>
</dbReference>
<dbReference type="InterPro" id="IPR001579">
    <property type="entry name" value="Glyco_hydro_18_chit_AS"/>
</dbReference>
<feature type="chain" id="PRO_5002537909" evidence="5">
    <location>
        <begin position="21"/>
        <end position="360"/>
    </location>
</feature>
<feature type="signal peptide" evidence="5">
    <location>
        <begin position="1"/>
        <end position="20"/>
    </location>
</feature>
<evidence type="ECO:0000256" key="3">
    <source>
        <dbReference type="RuleBase" id="RU000489"/>
    </source>
</evidence>
<keyword evidence="5" id="KW-0732">Signal</keyword>
<dbReference type="GO" id="GO:0004553">
    <property type="term" value="F:hydrolase activity, hydrolyzing O-glycosyl compounds"/>
    <property type="evidence" value="ECO:0007669"/>
    <property type="project" value="InterPro"/>
</dbReference>
<gene>
    <name evidence="7" type="ORF">UW55_C0017G0006</name>
</gene>
<dbReference type="PROSITE" id="PS01095">
    <property type="entry name" value="GH18_1"/>
    <property type="match status" value="1"/>
</dbReference>
<dbReference type="GO" id="GO:0008061">
    <property type="term" value="F:chitin binding"/>
    <property type="evidence" value="ECO:0007669"/>
    <property type="project" value="InterPro"/>
</dbReference>
<dbReference type="Proteomes" id="UP000033945">
    <property type="component" value="Unassembled WGS sequence"/>
</dbReference>
<sequence>MILKFALAVFLILAPSGAYAKTATPPLEISGWIPYWRTATGTADALAHIDSFKEINPFGYTVKNEGTLFDAMKIDEEPWTTLIAEAKKRKIRIIPTVMWSNTEAIHRILSNQKTRIALEDEIALLVKEKGFDGIDIDFEGKKAETKNYFSTFLKGLYQRMGKKWVMCTIEARTPLDSRYDTIPKDIRYANDFVAINKYCDRVRLMTYDQGTIDLRLNKSALGPYIPIADAKWVEKVVNLAAKNISKKKLIIGVATYGYEFDVKPLAEEGFRYNLISAFNPRYALDLAKDLGVFPQRNIAGELSFMYISTTTESSPLKLLWWSDAVAIKDKINLAKKLGVRGIAIFKIDGGEDPAIWDILK</sequence>
<dbReference type="SUPFAM" id="SSF51445">
    <property type="entry name" value="(Trans)glycosidases"/>
    <property type="match status" value="1"/>
</dbReference>
<dbReference type="Pfam" id="PF00704">
    <property type="entry name" value="Glyco_hydro_18"/>
    <property type="match status" value="1"/>
</dbReference>
<proteinExistence type="inferred from homology"/>
<dbReference type="Gene3D" id="3.10.50.10">
    <property type="match status" value="1"/>
</dbReference>
<dbReference type="PANTHER" id="PTHR46066">
    <property type="entry name" value="CHITINASE DOMAIN-CONTAINING PROTEIN 1 FAMILY MEMBER"/>
    <property type="match status" value="1"/>
</dbReference>
<feature type="domain" description="GH18" evidence="6">
    <location>
        <begin position="27"/>
        <end position="360"/>
    </location>
</feature>
<comment type="similarity">
    <text evidence="4">Belongs to the glycosyl hydrolase 18 family.</text>
</comment>
<dbReference type="InterPro" id="IPR017853">
    <property type="entry name" value="GH"/>
</dbReference>
<evidence type="ECO:0000256" key="1">
    <source>
        <dbReference type="ARBA" id="ARBA00022801"/>
    </source>
</evidence>
<dbReference type="SMART" id="SM00636">
    <property type="entry name" value="Glyco_18"/>
    <property type="match status" value="1"/>
</dbReference>
<accession>A0A0G1IRW3</accession>
<dbReference type="InterPro" id="IPR011583">
    <property type="entry name" value="Chitinase_II/V-like_cat"/>
</dbReference>
<dbReference type="PROSITE" id="PS51910">
    <property type="entry name" value="GH18_2"/>
    <property type="match status" value="1"/>
</dbReference>
<evidence type="ECO:0000313" key="8">
    <source>
        <dbReference type="Proteomes" id="UP000033945"/>
    </source>
</evidence>
<evidence type="ECO:0000256" key="4">
    <source>
        <dbReference type="RuleBase" id="RU004453"/>
    </source>
</evidence>
<dbReference type="EMBL" id="LCIT01000017">
    <property type="protein sequence ID" value="KKT62111.1"/>
    <property type="molecule type" value="Genomic_DNA"/>
</dbReference>
<dbReference type="InterPro" id="IPR029070">
    <property type="entry name" value="Chitinase_insertion_sf"/>
</dbReference>